<evidence type="ECO:0000313" key="7">
    <source>
        <dbReference type="Proteomes" id="UP000190092"/>
    </source>
</evidence>
<keyword evidence="3" id="KW-0029">Amino-acid transport</keyword>
<gene>
    <name evidence="6" type="ORF">SAMN02745126_03912</name>
</gene>
<dbReference type="GO" id="GO:0006865">
    <property type="term" value="P:amino acid transport"/>
    <property type="evidence" value="ECO:0007669"/>
    <property type="project" value="UniProtKB-KW"/>
</dbReference>
<comment type="similarity">
    <text evidence="1">Belongs to the leucine-binding protein family.</text>
</comment>
<feature type="signal peptide" evidence="4">
    <location>
        <begin position="1"/>
        <end position="24"/>
    </location>
</feature>
<dbReference type="InterPro" id="IPR028082">
    <property type="entry name" value="Peripla_BP_I"/>
</dbReference>
<name>A0A1T4RLJ9_9HYPH</name>
<dbReference type="PANTHER" id="PTHR30483:SF6">
    <property type="entry name" value="PERIPLASMIC BINDING PROTEIN OF ABC TRANSPORTER FOR NATURAL AMINO ACIDS"/>
    <property type="match status" value="1"/>
</dbReference>
<dbReference type="Gene3D" id="3.40.50.2300">
    <property type="match status" value="2"/>
</dbReference>
<protein>
    <submittedName>
        <fullName evidence="6">Branched-chain amino acid transport system substrate-binding protein</fullName>
    </submittedName>
</protein>
<evidence type="ECO:0000256" key="3">
    <source>
        <dbReference type="ARBA" id="ARBA00022970"/>
    </source>
</evidence>
<dbReference type="STRING" id="225324.SAMN02745126_03912"/>
<proteinExistence type="inferred from homology"/>
<keyword evidence="3" id="KW-0813">Transport</keyword>
<dbReference type="CDD" id="cd06359">
    <property type="entry name" value="PBP1_Nba-like"/>
    <property type="match status" value="1"/>
</dbReference>
<feature type="domain" description="Leucine-binding protein" evidence="5">
    <location>
        <begin position="28"/>
        <end position="363"/>
    </location>
</feature>
<keyword evidence="2 4" id="KW-0732">Signal</keyword>
<evidence type="ECO:0000256" key="2">
    <source>
        <dbReference type="ARBA" id="ARBA00022729"/>
    </source>
</evidence>
<accession>A0A1T4RLJ9</accession>
<dbReference type="SUPFAM" id="SSF53822">
    <property type="entry name" value="Periplasmic binding protein-like I"/>
    <property type="match status" value="1"/>
</dbReference>
<evidence type="ECO:0000313" key="6">
    <source>
        <dbReference type="EMBL" id="SKA16870.1"/>
    </source>
</evidence>
<evidence type="ECO:0000259" key="5">
    <source>
        <dbReference type="Pfam" id="PF13458"/>
    </source>
</evidence>
<dbReference type="InterPro" id="IPR051010">
    <property type="entry name" value="BCAA_transport"/>
</dbReference>
<dbReference type="EMBL" id="FUWJ01000005">
    <property type="protein sequence ID" value="SKA16870.1"/>
    <property type="molecule type" value="Genomic_DNA"/>
</dbReference>
<evidence type="ECO:0000256" key="1">
    <source>
        <dbReference type="ARBA" id="ARBA00010062"/>
    </source>
</evidence>
<dbReference type="Pfam" id="PF13458">
    <property type="entry name" value="Peripla_BP_6"/>
    <property type="match status" value="1"/>
</dbReference>
<keyword evidence="7" id="KW-1185">Reference proteome</keyword>
<sequence length="393" mass="43033">MTGKLFGGATVAAMLALGLQPAFAQQAVKIGFVSTFSGPQAAIGEDMRRSVDLAVEHLGGKMGGKPIQIIYEDDQFKPDVGKQRSEKLVEQDKANFIAGYIWSNVLLASLKTVADEGDTIMISANAGPSQIAGELCNKNFFSTSWQNDQTPMAMGEYLNQKGVKNLYLVGPNYAAGKDMLAGLKRTYKGKIVGEDYTKWPDQLDFSAELTKIGAAKPDGIFIFYPGAHGVQFVKQWAQAGLNKTVPLYQVFSIDAITLPQQGDLALGTLGAQEWVNDLPNDQNKRYVEDFKKKYNVYPSYYGAQSYDAIMLIASAVEALKGDLSNKDKVRAEMKKANFKSLRGDFKFGNNNFPVENFYIQETVKDPQGLMTVKTIATAVTAAKDPFADKCPMK</sequence>
<dbReference type="PANTHER" id="PTHR30483">
    <property type="entry name" value="LEUCINE-SPECIFIC-BINDING PROTEIN"/>
    <property type="match status" value="1"/>
</dbReference>
<dbReference type="Proteomes" id="UP000190092">
    <property type="component" value="Unassembled WGS sequence"/>
</dbReference>
<dbReference type="AlphaFoldDB" id="A0A1T4RLJ9"/>
<dbReference type="InterPro" id="IPR028081">
    <property type="entry name" value="Leu-bd"/>
</dbReference>
<evidence type="ECO:0000256" key="4">
    <source>
        <dbReference type="SAM" id="SignalP"/>
    </source>
</evidence>
<feature type="chain" id="PRO_5013318438" evidence="4">
    <location>
        <begin position="25"/>
        <end position="393"/>
    </location>
</feature>
<reference evidence="7" key="1">
    <citation type="submission" date="2017-02" db="EMBL/GenBank/DDBJ databases">
        <authorList>
            <person name="Varghese N."/>
            <person name="Submissions S."/>
        </authorList>
    </citation>
    <scope>NUCLEOTIDE SEQUENCE [LARGE SCALE GENOMIC DNA]</scope>
    <source>
        <strain evidence="7">ATCC 27094</strain>
    </source>
</reference>
<organism evidence="6 7">
    <name type="scientific">Enhydrobacter aerosaccus</name>
    <dbReference type="NCBI Taxonomy" id="225324"/>
    <lineage>
        <taxon>Bacteria</taxon>
        <taxon>Pseudomonadati</taxon>
        <taxon>Pseudomonadota</taxon>
        <taxon>Alphaproteobacteria</taxon>
        <taxon>Hyphomicrobiales</taxon>
        <taxon>Enhydrobacter</taxon>
    </lineage>
</organism>